<keyword evidence="2" id="KW-1185">Reference proteome</keyword>
<reference evidence="1 2" key="1">
    <citation type="submission" date="2024-06" db="EMBL/GenBank/DDBJ databases">
        <title>The Natural Products Discovery Center: Release of the First 8490 Sequenced Strains for Exploring Actinobacteria Biosynthetic Diversity.</title>
        <authorList>
            <person name="Kalkreuter E."/>
            <person name="Kautsar S.A."/>
            <person name="Yang D."/>
            <person name="Bader C.D."/>
            <person name="Teijaro C.N."/>
            <person name="Fluegel L."/>
            <person name="Davis C.M."/>
            <person name="Simpson J.R."/>
            <person name="Lauterbach L."/>
            <person name="Steele A.D."/>
            <person name="Gui C."/>
            <person name="Meng S."/>
            <person name="Li G."/>
            <person name="Viehrig K."/>
            <person name="Ye F."/>
            <person name="Su P."/>
            <person name="Kiefer A.F."/>
            <person name="Nichols A."/>
            <person name="Cepeda A.J."/>
            <person name="Yan W."/>
            <person name="Fan B."/>
            <person name="Jiang Y."/>
            <person name="Adhikari A."/>
            <person name="Zheng C.-J."/>
            <person name="Schuster L."/>
            <person name="Cowan T.M."/>
            <person name="Smanski M.J."/>
            <person name="Chevrette M.G."/>
            <person name="De Carvalho L.P.S."/>
            <person name="Shen B."/>
        </authorList>
    </citation>
    <scope>NUCLEOTIDE SEQUENCE [LARGE SCALE GENOMIC DNA]</scope>
    <source>
        <strain evidence="1 2">NPDC000234</strain>
    </source>
</reference>
<accession>A0ABV1WY99</accession>
<dbReference type="RefSeq" id="WP_350782785.1">
    <property type="nucleotide sequence ID" value="NZ_JBEPEK010000134.1"/>
</dbReference>
<protein>
    <submittedName>
        <fullName evidence="1">Uncharacterized protein</fullName>
    </submittedName>
</protein>
<sequence>MKRPHRESPCAAKGFSPVPLTDQAARGYAPLLTALGEALDGAVTAVGMESPAEGRSGTRLTLQCECTVPVRTFRIGPCNAALGHIVCGVCDAEFAEK</sequence>
<gene>
    <name evidence="1" type="ORF">ABT404_19980</name>
</gene>
<proteinExistence type="predicted"/>
<organism evidence="1 2">
    <name type="scientific">Streptomyces hyaluromycini</name>
    <dbReference type="NCBI Taxonomy" id="1377993"/>
    <lineage>
        <taxon>Bacteria</taxon>
        <taxon>Bacillati</taxon>
        <taxon>Actinomycetota</taxon>
        <taxon>Actinomycetes</taxon>
        <taxon>Kitasatosporales</taxon>
        <taxon>Streptomycetaceae</taxon>
        <taxon>Streptomyces</taxon>
    </lineage>
</organism>
<name>A0ABV1WY99_9ACTN</name>
<comment type="caution">
    <text evidence="1">The sequence shown here is derived from an EMBL/GenBank/DDBJ whole genome shotgun (WGS) entry which is preliminary data.</text>
</comment>
<dbReference type="Proteomes" id="UP001474181">
    <property type="component" value="Unassembled WGS sequence"/>
</dbReference>
<dbReference type="EMBL" id="JBEPEK010000134">
    <property type="protein sequence ID" value="MER7181730.1"/>
    <property type="molecule type" value="Genomic_DNA"/>
</dbReference>
<evidence type="ECO:0000313" key="1">
    <source>
        <dbReference type="EMBL" id="MER7181730.1"/>
    </source>
</evidence>
<evidence type="ECO:0000313" key="2">
    <source>
        <dbReference type="Proteomes" id="UP001474181"/>
    </source>
</evidence>